<evidence type="ECO:0000256" key="3">
    <source>
        <dbReference type="ARBA" id="ARBA00023002"/>
    </source>
</evidence>
<comment type="similarity">
    <text evidence="1">Belongs to the thioredoxin family. DsbA subfamily.</text>
</comment>
<evidence type="ECO:0000256" key="6">
    <source>
        <dbReference type="SAM" id="Phobius"/>
    </source>
</evidence>
<proteinExistence type="inferred from homology"/>
<dbReference type="AlphaFoldDB" id="A0A1F8GFU8"/>
<dbReference type="InterPro" id="IPR013766">
    <property type="entry name" value="Thioredoxin_domain"/>
</dbReference>
<evidence type="ECO:0000256" key="5">
    <source>
        <dbReference type="ARBA" id="ARBA00023284"/>
    </source>
</evidence>
<keyword evidence="6" id="KW-0472">Membrane</keyword>
<dbReference type="PANTHER" id="PTHR13887:SF14">
    <property type="entry name" value="DISULFIDE BOND FORMATION PROTEIN D"/>
    <property type="match status" value="1"/>
</dbReference>
<keyword evidence="6" id="KW-1133">Transmembrane helix</keyword>
<dbReference type="Proteomes" id="UP000178911">
    <property type="component" value="Unassembled WGS sequence"/>
</dbReference>
<evidence type="ECO:0000313" key="8">
    <source>
        <dbReference type="EMBL" id="OGN24264.1"/>
    </source>
</evidence>
<sequence>MEENNNLEQKQKVEALKFDRAKLIIPGAIVLAGVLIGASIIYSNGGFQEAANIKDATKDKQDVSVDDDSFLGKKSAPVVVVEFSDFQCPFCRSFWRDTLPLIKSEYIDTGKVRFVYRDFPLGFHPGAIPAAQATECAEDQGKFWEMHDKIFIEQDKQGSGTVQFGVDDLKRWAGELGLNAGEFNSCLDSGKYAEEVSNDLKDGQAAGVSGTPSFFINGKLVVGAQPFSAFKAIIDEGSGK</sequence>
<reference evidence="8 9" key="1">
    <citation type="journal article" date="2016" name="Nat. Commun.">
        <title>Thousands of microbial genomes shed light on interconnected biogeochemical processes in an aquifer system.</title>
        <authorList>
            <person name="Anantharaman K."/>
            <person name="Brown C.T."/>
            <person name="Hug L.A."/>
            <person name="Sharon I."/>
            <person name="Castelle C.J."/>
            <person name="Probst A.J."/>
            <person name="Thomas B.C."/>
            <person name="Singh A."/>
            <person name="Wilkins M.J."/>
            <person name="Karaoz U."/>
            <person name="Brodie E.L."/>
            <person name="Williams K.H."/>
            <person name="Hubbard S.S."/>
            <person name="Banfield J.F."/>
        </authorList>
    </citation>
    <scope>NUCLEOTIDE SEQUENCE [LARGE SCALE GENOMIC DNA]</scope>
</reference>
<dbReference type="InterPro" id="IPR012336">
    <property type="entry name" value="Thioredoxin-like_fold"/>
</dbReference>
<comment type="caution">
    <text evidence="8">The sequence shown here is derived from an EMBL/GenBank/DDBJ whole genome shotgun (WGS) entry which is preliminary data.</text>
</comment>
<evidence type="ECO:0000256" key="2">
    <source>
        <dbReference type="ARBA" id="ARBA00022729"/>
    </source>
</evidence>
<keyword evidence="6" id="KW-0812">Transmembrane</keyword>
<evidence type="ECO:0000256" key="4">
    <source>
        <dbReference type="ARBA" id="ARBA00023157"/>
    </source>
</evidence>
<evidence type="ECO:0000313" key="9">
    <source>
        <dbReference type="Proteomes" id="UP000178911"/>
    </source>
</evidence>
<feature type="domain" description="Thioredoxin" evidence="7">
    <location>
        <begin position="42"/>
        <end position="239"/>
    </location>
</feature>
<name>A0A1F8GFU8_9BACT</name>
<dbReference type="SUPFAM" id="SSF52833">
    <property type="entry name" value="Thioredoxin-like"/>
    <property type="match status" value="1"/>
</dbReference>
<feature type="transmembrane region" description="Helical" evidence="6">
    <location>
        <begin position="21"/>
        <end position="42"/>
    </location>
</feature>
<dbReference type="Gene3D" id="3.40.30.10">
    <property type="entry name" value="Glutaredoxin"/>
    <property type="match status" value="1"/>
</dbReference>
<keyword evidence="4" id="KW-1015">Disulfide bond</keyword>
<evidence type="ECO:0000256" key="1">
    <source>
        <dbReference type="ARBA" id="ARBA00005791"/>
    </source>
</evidence>
<keyword evidence="3" id="KW-0560">Oxidoreductase</keyword>
<dbReference type="InterPro" id="IPR036249">
    <property type="entry name" value="Thioredoxin-like_sf"/>
</dbReference>
<organism evidence="8 9">
    <name type="scientific">Candidatus Yanofskybacteria bacterium RIFCSPLOWO2_01_FULL_43_22</name>
    <dbReference type="NCBI Taxonomy" id="1802695"/>
    <lineage>
        <taxon>Bacteria</taxon>
        <taxon>Candidatus Yanofskyibacteriota</taxon>
    </lineage>
</organism>
<dbReference type="STRING" id="1802695.A3A13_03750"/>
<gene>
    <name evidence="8" type="ORF">A3A13_03750</name>
</gene>
<dbReference type="GO" id="GO:0016491">
    <property type="term" value="F:oxidoreductase activity"/>
    <property type="evidence" value="ECO:0007669"/>
    <property type="project" value="UniProtKB-KW"/>
</dbReference>
<keyword evidence="2" id="KW-0732">Signal</keyword>
<dbReference type="Pfam" id="PF13462">
    <property type="entry name" value="Thioredoxin_4"/>
    <property type="match status" value="1"/>
</dbReference>
<dbReference type="CDD" id="cd02972">
    <property type="entry name" value="DsbA_family"/>
    <property type="match status" value="1"/>
</dbReference>
<protein>
    <recommendedName>
        <fullName evidence="7">Thioredoxin domain-containing protein</fullName>
    </recommendedName>
</protein>
<accession>A0A1F8GFU8</accession>
<dbReference type="EMBL" id="MGKJ01000013">
    <property type="protein sequence ID" value="OGN24264.1"/>
    <property type="molecule type" value="Genomic_DNA"/>
</dbReference>
<keyword evidence="5" id="KW-0676">Redox-active center</keyword>
<evidence type="ECO:0000259" key="7">
    <source>
        <dbReference type="PROSITE" id="PS51352"/>
    </source>
</evidence>
<dbReference type="PANTHER" id="PTHR13887">
    <property type="entry name" value="GLUTATHIONE S-TRANSFERASE KAPPA"/>
    <property type="match status" value="1"/>
</dbReference>
<dbReference type="PROSITE" id="PS51352">
    <property type="entry name" value="THIOREDOXIN_2"/>
    <property type="match status" value="1"/>
</dbReference>